<evidence type="ECO:0000313" key="3">
    <source>
        <dbReference type="EMBL" id="MCI31834.1"/>
    </source>
</evidence>
<dbReference type="PANTHER" id="PTHR45898:SF4">
    <property type="entry name" value="TARGET OF MYB PROTEIN 1"/>
    <property type="match status" value="1"/>
</dbReference>
<feature type="non-terminal residue" evidence="3">
    <location>
        <position position="1"/>
    </location>
</feature>
<comment type="caution">
    <text evidence="3">The sequence shown here is derived from an EMBL/GenBank/DDBJ whole genome shotgun (WGS) entry which is preliminary data.</text>
</comment>
<proteinExistence type="inferred from homology"/>
<dbReference type="InterPro" id="IPR044836">
    <property type="entry name" value="TOL_plant"/>
</dbReference>
<dbReference type="EMBL" id="LXQA010190457">
    <property type="protein sequence ID" value="MCI31834.1"/>
    <property type="molecule type" value="Genomic_DNA"/>
</dbReference>
<name>A0A392R6W6_9FABA</name>
<protein>
    <submittedName>
        <fullName evidence="3">TOM1-like protein 2-like</fullName>
    </submittedName>
</protein>
<organism evidence="3 4">
    <name type="scientific">Trifolium medium</name>
    <dbReference type="NCBI Taxonomy" id="97028"/>
    <lineage>
        <taxon>Eukaryota</taxon>
        <taxon>Viridiplantae</taxon>
        <taxon>Streptophyta</taxon>
        <taxon>Embryophyta</taxon>
        <taxon>Tracheophyta</taxon>
        <taxon>Spermatophyta</taxon>
        <taxon>Magnoliopsida</taxon>
        <taxon>eudicotyledons</taxon>
        <taxon>Gunneridae</taxon>
        <taxon>Pentapetalae</taxon>
        <taxon>rosids</taxon>
        <taxon>fabids</taxon>
        <taxon>Fabales</taxon>
        <taxon>Fabaceae</taxon>
        <taxon>Papilionoideae</taxon>
        <taxon>50 kb inversion clade</taxon>
        <taxon>NPAAA clade</taxon>
        <taxon>Hologalegina</taxon>
        <taxon>IRL clade</taxon>
        <taxon>Trifolieae</taxon>
        <taxon>Trifolium</taxon>
    </lineage>
</organism>
<feature type="region of interest" description="Disordered" evidence="2">
    <location>
        <begin position="35"/>
        <end position="66"/>
    </location>
</feature>
<evidence type="ECO:0000313" key="4">
    <source>
        <dbReference type="Proteomes" id="UP000265520"/>
    </source>
</evidence>
<comment type="similarity">
    <text evidence="1">Belongs to the TOM1 family.</text>
</comment>
<reference evidence="3 4" key="1">
    <citation type="journal article" date="2018" name="Front. Plant Sci.">
        <title>Red Clover (Trifolium pratense) and Zigzag Clover (T. medium) - A Picture of Genomic Similarities and Differences.</title>
        <authorList>
            <person name="Dluhosova J."/>
            <person name="Istvanek J."/>
            <person name="Nedelnik J."/>
            <person name="Repkova J."/>
        </authorList>
    </citation>
    <scope>NUCLEOTIDE SEQUENCE [LARGE SCALE GENOMIC DNA]</scope>
    <source>
        <strain evidence="4">cv. 10/8</strain>
        <tissue evidence="3">Leaf</tissue>
    </source>
</reference>
<dbReference type="Proteomes" id="UP000265520">
    <property type="component" value="Unassembled WGS sequence"/>
</dbReference>
<dbReference type="GO" id="GO:0043130">
    <property type="term" value="F:ubiquitin binding"/>
    <property type="evidence" value="ECO:0007669"/>
    <property type="project" value="InterPro"/>
</dbReference>
<evidence type="ECO:0000256" key="1">
    <source>
        <dbReference type="ARBA" id="ARBA00007708"/>
    </source>
</evidence>
<accession>A0A392R6W6</accession>
<evidence type="ECO:0000256" key="2">
    <source>
        <dbReference type="SAM" id="MobiDB-lite"/>
    </source>
</evidence>
<dbReference type="PANTHER" id="PTHR45898">
    <property type="entry name" value="TOM1-LIKE PROTEIN"/>
    <property type="match status" value="1"/>
</dbReference>
<keyword evidence="4" id="KW-1185">Reference proteome</keyword>
<dbReference type="GO" id="GO:0035091">
    <property type="term" value="F:phosphatidylinositol binding"/>
    <property type="evidence" value="ECO:0007669"/>
    <property type="project" value="InterPro"/>
</dbReference>
<dbReference type="AlphaFoldDB" id="A0A392R6W6"/>
<sequence>DESLLCQGLALNDDLQRILAKHESIASAATVQNHIEKPNPAPTGALVDADDPLVDTGDTSKQTDAR</sequence>
<dbReference type="SUPFAM" id="SSF89009">
    <property type="entry name" value="GAT-like domain"/>
    <property type="match status" value="1"/>
</dbReference>
<dbReference type="GO" id="GO:0043328">
    <property type="term" value="P:protein transport to vacuole involved in ubiquitin-dependent protein catabolic process via the multivesicular body sorting pathway"/>
    <property type="evidence" value="ECO:0007669"/>
    <property type="project" value="InterPro"/>
</dbReference>